<proteinExistence type="predicted"/>
<protein>
    <submittedName>
        <fullName evidence="3">Uncharacterized protein</fullName>
    </submittedName>
</protein>
<dbReference type="EMBL" id="CP050530">
    <property type="protein sequence ID" value="QMV47503.1"/>
    <property type="molecule type" value="Genomic_DNA"/>
</dbReference>
<evidence type="ECO:0000313" key="1">
    <source>
        <dbReference type="EMBL" id="QMV47503.1"/>
    </source>
</evidence>
<evidence type="ECO:0000313" key="2">
    <source>
        <dbReference type="EMBL" id="QMV47509.1"/>
    </source>
</evidence>
<evidence type="ECO:0000313" key="4">
    <source>
        <dbReference type="EMBL" id="QMV47565.1"/>
    </source>
</evidence>
<dbReference type="AlphaFoldDB" id="A0A7G5CE80"/>
<evidence type="ECO:0000313" key="3">
    <source>
        <dbReference type="EMBL" id="QMV47514.1"/>
    </source>
</evidence>
<sequence length="18" mass="2046">MHDKNSWIPVSRTGMTGE</sequence>
<accession>A0A7G5CE80</accession>
<organism evidence="3 5">
    <name type="scientific">Wolbachia pipientis</name>
    <dbReference type="NCBI Taxonomy" id="955"/>
    <lineage>
        <taxon>Bacteria</taxon>
        <taxon>Pseudomonadati</taxon>
        <taxon>Pseudomonadota</taxon>
        <taxon>Alphaproteobacteria</taxon>
        <taxon>Rickettsiales</taxon>
        <taxon>Anaplasmataceae</taxon>
        <taxon>Wolbachieae</taxon>
        <taxon>Wolbachia</taxon>
    </lineage>
</organism>
<gene>
    <name evidence="1" type="ORF">HC356_01540</name>
    <name evidence="2" type="ORF">HC356_01730</name>
    <name evidence="3" type="ORF">HC356_01920</name>
    <name evidence="4" type="ORF">HC356_04475</name>
</gene>
<dbReference type="EMBL" id="CP050530">
    <property type="protein sequence ID" value="QMV47565.1"/>
    <property type="molecule type" value="Genomic_DNA"/>
</dbReference>
<dbReference type="EMBL" id="CP050530">
    <property type="protein sequence ID" value="QMV47509.1"/>
    <property type="molecule type" value="Genomic_DNA"/>
</dbReference>
<reference evidence="3 5" key="1">
    <citation type="journal article" date="2020" name="Mol. Biol. Evol.">
        <title>Life and death of selfish genes: comparative genomics reveals the dynamic evolution of cytoplasmic incompatibility.</title>
        <authorList>
            <person name="Martinez J."/>
            <person name="Klasson L."/>
            <person name="Welch J."/>
            <person name="Jiggins F.M."/>
        </authorList>
    </citation>
    <scope>NUCLEOTIDE SEQUENCE [LARGE SCALE GENOMIC DNA]</scope>
    <source>
        <strain evidence="3">WNik</strain>
    </source>
</reference>
<dbReference type="Proteomes" id="UP000515596">
    <property type="component" value="Chromosome"/>
</dbReference>
<name>A0A7G5CE80_WOLPI</name>
<evidence type="ECO:0000313" key="5">
    <source>
        <dbReference type="Proteomes" id="UP000515596"/>
    </source>
</evidence>
<dbReference type="EMBL" id="CP050530">
    <property type="protein sequence ID" value="QMV47514.1"/>
    <property type="molecule type" value="Genomic_DNA"/>
</dbReference>